<proteinExistence type="predicted"/>
<gene>
    <name evidence="1" type="ORF">UFOVP68_26</name>
</gene>
<organism evidence="1">
    <name type="scientific">uncultured Caudovirales phage</name>
    <dbReference type="NCBI Taxonomy" id="2100421"/>
    <lineage>
        <taxon>Viruses</taxon>
        <taxon>Duplodnaviria</taxon>
        <taxon>Heunggongvirae</taxon>
        <taxon>Uroviricota</taxon>
        <taxon>Caudoviricetes</taxon>
        <taxon>Peduoviridae</taxon>
        <taxon>Maltschvirus</taxon>
        <taxon>Maltschvirus maltsch</taxon>
    </lineage>
</organism>
<accession>A0A6J5KUU3</accession>
<name>A0A6J5KUU3_9CAUD</name>
<reference evidence="1" key="1">
    <citation type="submission" date="2020-04" db="EMBL/GenBank/DDBJ databases">
        <authorList>
            <person name="Chiriac C."/>
            <person name="Salcher M."/>
            <person name="Ghai R."/>
            <person name="Kavagutti S V."/>
        </authorList>
    </citation>
    <scope>NUCLEOTIDE SEQUENCE</scope>
</reference>
<protein>
    <submittedName>
        <fullName evidence="1">Uncharacterized protein</fullName>
    </submittedName>
</protein>
<sequence>MSSEIKAMNLPRQQAKLYAALASGTDVLIDDLFRILMDREPPKTAQQHLGPYIVKLNRRLQTHGMVVSPGALKRTYALKKLQVQK</sequence>
<dbReference type="EMBL" id="LR796191">
    <property type="protein sequence ID" value="CAB4126164.1"/>
    <property type="molecule type" value="Genomic_DNA"/>
</dbReference>
<evidence type="ECO:0000313" key="1">
    <source>
        <dbReference type="EMBL" id="CAB4126164.1"/>
    </source>
</evidence>